<dbReference type="SUPFAM" id="SSF58104">
    <property type="entry name" value="Methyl-accepting chemotaxis protein (MCP) signaling domain"/>
    <property type="match status" value="1"/>
</dbReference>
<dbReference type="InterPro" id="IPR033479">
    <property type="entry name" value="dCache_1"/>
</dbReference>
<dbReference type="Pfam" id="PF02743">
    <property type="entry name" value="dCache_1"/>
    <property type="match status" value="1"/>
</dbReference>
<feature type="domain" description="HAMP" evidence="11">
    <location>
        <begin position="299"/>
        <end position="351"/>
    </location>
</feature>
<dbReference type="Pfam" id="PF00015">
    <property type="entry name" value="MCPsignal"/>
    <property type="match status" value="1"/>
</dbReference>
<keyword evidence="2" id="KW-1003">Cell membrane</keyword>
<comment type="similarity">
    <text evidence="8">Belongs to the methyl-accepting chemotaxis (MCP) protein family.</text>
</comment>
<dbReference type="Gene3D" id="1.10.287.950">
    <property type="entry name" value="Methyl-accepting chemotaxis protein"/>
    <property type="match status" value="1"/>
</dbReference>
<dbReference type="SUPFAM" id="SSF103190">
    <property type="entry name" value="Sensory domain-like"/>
    <property type="match status" value="1"/>
</dbReference>
<dbReference type="InterPro" id="IPR029151">
    <property type="entry name" value="Sensor-like_sf"/>
</dbReference>
<dbReference type="PROSITE" id="PS50111">
    <property type="entry name" value="CHEMOTAXIS_TRANSDUC_2"/>
    <property type="match status" value="1"/>
</dbReference>
<feature type="domain" description="Methyl-accepting transducer" evidence="10">
    <location>
        <begin position="370"/>
        <end position="627"/>
    </location>
</feature>
<evidence type="ECO:0000256" key="4">
    <source>
        <dbReference type="ARBA" id="ARBA00022692"/>
    </source>
</evidence>
<dbReference type="RefSeq" id="WP_021802573.1">
    <property type="nucleotide sequence ID" value="NZ_KI273145.1"/>
</dbReference>
<comment type="caution">
    <text evidence="12">The sequence shown here is derived from an EMBL/GenBank/DDBJ whole genome shotgun (WGS) entry which is preliminary data.</text>
</comment>
<protein>
    <submittedName>
        <fullName evidence="12">Methyl-accepting chemotaxis sensory transducer with cache sensor</fullName>
    </submittedName>
</protein>
<evidence type="ECO:0000256" key="1">
    <source>
        <dbReference type="ARBA" id="ARBA00004651"/>
    </source>
</evidence>
<evidence type="ECO:0000256" key="2">
    <source>
        <dbReference type="ARBA" id="ARBA00022475"/>
    </source>
</evidence>
<evidence type="ECO:0000259" key="11">
    <source>
        <dbReference type="PROSITE" id="PS50885"/>
    </source>
</evidence>
<dbReference type="PANTHER" id="PTHR32089:SF112">
    <property type="entry name" value="LYSOZYME-LIKE PROTEIN-RELATED"/>
    <property type="match status" value="1"/>
</dbReference>
<dbReference type="Proteomes" id="UP000016721">
    <property type="component" value="Unassembled WGS sequence"/>
</dbReference>
<gene>
    <name evidence="12" type="ORF">CINTURNW_2585</name>
</gene>
<keyword evidence="13" id="KW-1185">Reference proteome</keyword>
<dbReference type="Pfam" id="PF00672">
    <property type="entry name" value="HAMP"/>
    <property type="match status" value="1"/>
</dbReference>
<dbReference type="GO" id="GO:0006935">
    <property type="term" value="P:chemotaxis"/>
    <property type="evidence" value="ECO:0007669"/>
    <property type="project" value="UniProtKB-KW"/>
</dbReference>
<evidence type="ECO:0000259" key="10">
    <source>
        <dbReference type="PROSITE" id="PS50111"/>
    </source>
</evidence>
<dbReference type="eggNOG" id="COG0840">
    <property type="taxonomic scope" value="Bacteria"/>
</dbReference>
<dbReference type="CDD" id="cd11386">
    <property type="entry name" value="MCP_signal"/>
    <property type="match status" value="1"/>
</dbReference>
<reference evidence="12 13" key="1">
    <citation type="journal article" date="2013" name="Genome Announc.">
        <title>Draft Genome Sequence of the Hydrogen- and Ethanol-Producing Bacterium Clostridium intestinale Strain URNW.</title>
        <authorList>
            <person name="Lal S."/>
            <person name="Ramachandran U."/>
            <person name="Zhang X."/>
            <person name="Sparling R."/>
            <person name="Levin D.B."/>
        </authorList>
    </citation>
    <scope>NUCLEOTIDE SEQUENCE [LARGE SCALE GENOMIC DNA]</scope>
    <source>
        <strain evidence="12 13">URNW</strain>
    </source>
</reference>
<dbReference type="SMART" id="SM00283">
    <property type="entry name" value="MA"/>
    <property type="match status" value="1"/>
</dbReference>
<dbReference type="CDD" id="cd12912">
    <property type="entry name" value="PDC2_MCP_like"/>
    <property type="match status" value="1"/>
</dbReference>
<dbReference type="STRING" id="1294142.CINTURNW_2585"/>
<dbReference type="PROSITE" id="PS50885">
    <property type="entry name" value="HAMP"/>
    <property type="match status" value="1"/>
</dbReference>
<evidence type="ECO:0000313" key="12">
    <source>
        <dbReference type="EMBL" id="ERK31360.1"/>
    </source>
</evidence>
<dbReference type="EMBL" id="APJA01000012">
    <property type="protein sequence ID" value="ERK31360.1"/>
    <property type="molecule type" value="Genomic_DNA"/>
</dbReference>
<keyword evidence="7 9" id="KW-0807">Transducer</keyword>
<dbReference type="PANTHER" id="PTHR32089">
    <property type="entry name" value="METHYL-ACCEPTING CHEMOTAXIS PROTEIN MCPB"/>
    <property type="match status" value="1"/>
</dbReference>
<evidence type="ECO:0000256" key="6">
    <source>
        <dbReference type="ARBA" id="ARBA00023136"/>
    </source>
</evidence>
<dbReference type="Gene3D" id="6.10.340.10">
    <property type="match status" value="1"/>
</dbReference>
<evidence type="ECO:0000256" key="9">
    <source>
        <dbReference type="PROSITE-ProRule" id="PRU00284"/>
    </source>
</evidence>
<keyword evidence="4" id="KW-0812">Transmembrane</keyword>
<dbReference type="Gene3D" id="3.30.450.20">
    <property type="entry name" value="PAS domain"/>
    <property type="match status" value="1"/>
</dbReference>
<evidence type="ECO:0000256" key="5">
    <source>
        <dbReference type="ARBA" id="ARBA00022989"/>
    </source>
</evidence>
<name>U2PY02_9CLOT</name>
<organism evidence="12 13">
    <name type="scientific">Clostridium intestinale URNW</name>
    <dbReference type="NCBI Taxonomy" id="1294142"/>
    <lineage>
        <taxon>Bacteria</taxon>
        <taxon>Bacillati</taxon>
        <taxon>Bacillota</taxon>
        <taxon>Clostridia</taxon>
        <taxon>Eubacteriales</taxon>
        <taxon>Clostridiaceae</taxon>
        <taxon>Clostridium</taxon>
    </lineage>
</organism>
<accession>U2PY02</accession>
<dbReference type="CDD" id="cd06225">
    <property type="entry name" value="HAMP"/>
    <property type="match status" value="1"/>
</dbReference>
<dbReference type="InterPro" id="IPR003660">
    <property type="entry name" value="HAMP_dom"/>
</dbReference>
<evidence type="ECO:0000256" key="3">
    <source>
        <dbReference type="ARBA" id="ARBA00022500"/>
    </source>
</evidence>
<evidence type="ECO:0000313" key="13">
    <source>
        <dbReference type="Proteomes" id="UP000016721"/>
    </source>
</evidence>
<keyword evidence="3" id="KW-0145">Chemotaxis</keyword>
<dbReference type="GO" id="GO:0007165">
    <property type="term" value="P:signal transduction"/>
    <property type="evidence" value="ECO:0007669"/>
    <property type="project" value="UniProtKB-KW"/>
</dbReference>
<evidence type="ECO:0000256" key="7">
    <source>
        <dbReference type="ARBA" id="ARBA00023224"/>
    </source>
</evidence>
<proteinExistence type="inferred from homology"/>
<dbReference type="PATRIC" id="fig|1294142.3.peg.2672"/>
<dbReference type="HOGENOM" id="CLU_000445_107_19_9"/>
<evidence type="ECO:0000256" key="8">
    <source>
        <dbReference type="ARBA" id="ARBA00029447"/>
    </source>
</evidence>
<keyword evidence="5" id="KW-1133">Transmembrane helix</keyword>
<dbReference type="OrthoDB" id="9762005at2"/>
<keyword evidence="6" id="KW-0472">Membrane</keyword>
<dbReference type="InterPro" id="IPR004089">
    <property type="entry name" value="MCPsignal_dom"/>
</dbReference>
<sequence length="656" mass="71676">MIRKINLSSKIILTLIVLVILSVLSTSIISMKSQTNMIEENLSYTTKELSSNLSTEIDNFISSNVLILEAIAEMDEIKVSNIDNQKRLLKLVDNKYDSLSSLFILDAKGQTIIRSDDNALSNLSDRDYFKKAASEKKTNISDILISKATGNPTVIIATPLFGVNKEVVGVLCANLDLNTIAKMREKIALGETGYAFITDSKGLILSHKDEALVKERKDVTDVSIVEKALSGESGAQEYEYNGDRVFGSYNTVKSTGWAVVVRQTYDDAFSSIKHVQRNSILAGLIIVILSSIFGFIFSKRLVKPLSILSNASKEFSEGNLNYEFSINTNDEIGELAKSFINMKENLKALVTQVLSASNNVTSSTSEVLASSKQTGIVASQISEAINSLALGSDDQAKSIHSTSESIDSIVKSIDNIADSSTQSFNFALKTTDMVKNGVKVVAYQEEKMLESTNAVSKVSDIISELNERSAKIGQIVQVIQGISEQTNLLALNAAIEAARAGEHGRGFAIVAEEVRKLAEESQKSTEEIQTIIKDIQNTSNVAVNSVKFATNTINDQNESVQNTSKIFNDIMKMMDTITYQAKEISNATINSKNEGQNILRDIESISAVSEENAASSEEVMASTEEQTASIQFIAEEIERLNSLAEQLKTSISKFRL</sequence>
<dbReference type="AlphaFoldDB" id="U2PY02"/>
<comment type="subcellular location">
    <subcellularLocation>
        <location evidence="1">Cell membrane</location>
        <topology evidence="1">Multi-pass membrane protein</topology>
    </subcellularLocation>
</comment>
<dbReference type="CDD" id="cd12914">
    <property type="entry name" value="PDC1_DGC_like"/>
    <property type="match status" value="1"/>
</dbReference>
<dbReference type="GO" id="GO:0005886">
    <property type="term" value="C:plasma membrane"/>
    <property type="evidence" value="ECO:0007669"/>
    <property type="project" value="UniProtKB-SubCell"/>
</dbReference>
<dbReference type="SMART" id="SM00304">
    <property type="entry name" value="HAMP"/>
    <property type="match status" value="1"/>
</dbReference>